<protein>
    <submittedName>
        <fullName evidence="1">Uncharacterized protein</fullName>
    </submittedName>
</protein>
<sequence>MLRDIDLQSIQEVRNYLEEAKEAQKFLQK</sequence>
<evidence type="ECO:0000313" key="1">
    <source>
        <dbReference type="EMBL" id="NIK16333.1"/>
    </source>
</evidence>
<name>A0A846ML41_9BACL</name>
<gene>
    <name evidence="1" type="ORF">BDD39_002843</name>
</gene>
<reference evidence="1 2" key="1">
    <citation type="submission" date="2020-03" db="EMBL/GenBank/DDBJ databases">
        <title>Genomic Encyclopedia of Archaeal and Bacterial Type Strains, Phase II (KMG-II): from individual species to whole genera.</title>
        <authorList>
            <person name="Goeker M."/>
        </authorList>
    </citation>
    <scope>NUCLEOTIDE SEQUENCE [LARGE SCALE GENOMIC DNA]</scope>
    <source>
        <strain evidence="1 2">DSM 4749</strain>
    </source>
</reference>
<comment type="caution">
    <text evidence="1">The sequence shown here is derived from an EMBL/GenBank/DDBJ whole genome shotgun (WGS) entry which is preliminary data.</text>
</comment>
<organism evidence="1 2">
    <name type="scientific">Saccharococcus thermophilus</name>
    <dbReference type="NCBI Taxonomy" id="29396"/>
    <lineage>
        <taxon>Bacteria</taxon>
        <taxon>Bacillati</taxon>
        <taxon>Bacillota</taxon>
        <taxon>Bacilli</taxon>
        <taxon>Bacillales</taxon>
        <taxon>Anoxybacillaceae</taxon>
        <taxon>Saccharococcus</taxon>
    </lineage>
</organism>
<proteinExistence type="predicted"/>
<dbReference type="Proteomes" id="UP000532769">
    <property type="component" value="Unassembled WGS sequence"/>
</dbReference>
<dbReference type="EMBL" id="JAASRS010000001">
    <property type="protein sequence ID" value="NIK16333.1"/>
    <property type="molecule type" value="Genomic_DNA"/>
</dbReference>
<keyword evidence="2" id="KW-1185">Reference proteome</keyword>
<dbReference type="AlphaFoldDB" id="A0A846ML41"/>
<evidence type="ECO:0000313" key="2">
    <source>
        <dbReference type="Proteomes" id="UP000532769"/>
    </source>
</evidence>
<accession>A0A846ML41</accession>